<accession>A0A4S4EZK2</accession>
<gene>
    <name evidence="1" type="ORF">TEA_027918</name>
</gene>
<proteinExistence type="predicted"/>
<protein>
    <submittedName>
        <fullName evidence="1">Uncharacterized protein</fullName>
    </submittedName>
</protein>
<comment type="caution">
    <text evidence="1">The sequence shown here is derived from an EMBL/GenBank/DDBJ whole genome shotgun (WGS) entry which is preliminary data.</text>
</comment>
<dbReference type="Proteomes" id="UP000306102">
    <property type="component" value="Unassembled WGS sequence"/>
</dbReference>
<evidence type="ECO:0000313" key="2">
    <source>
        <dbReference type="Proteomes" id="UP000306102"/>
    </source>
</evidence>
<sequence>MNTTHVSFACLLKMNETGNVDRNGEGFAGNLFGIRLLIKTEVISLETMGDTGKISSFVLISKSQIASEWFPNRLRIVSKSEHLRRSVFWKLPCFGAEIPTPYMKLWLERYSEYRREMSEAMKN</sequence>
<dbReference type="EMBL" id="SDRB02000972">
    <property type="protein sequence ID" value="THG22074.1"/>
    <property type="molecule type" value="Genomic_DNA"/>
</dbReference>
<reference evidence="1 2" key="1">
    <citation type="journal article" date="2018" name="Proc. Natl. Acad. Sci. U.S.A.">
        <title>Draft genome sequence of Camellia sinensis var. sinensis provides insights into the evolution of the tea genome and tea quality.</title>
        <authorList>
            <person name="Wei C."/>
            <person name="Yang H."/>
            <person name="Wang S."/>
            <person name="Zhao J."/>
            <person name="Liu C."/>
            <person name="Gao L."/>
            <person name="Xia E."/>
            <person name="Lu Y."/>
            <person name="Tai Y."/>
            <person name="She G."/>
            <person name="Sun J."/>
            <person name="Cao H."/>
            <person name="Tong W."/>
            <person name="Gao Q."/>
            <person name="Li Y."/>
            <person name="Deng W."/>
            <person name="Jiang X."/>
            <person name="Wang W."/>
            <person name="Chen Q."/>
            <person name="Zhang S."/>
            <person name="Li H."/>
            <person name="Wu J."/>
            <person name="Wang P."/>
            <person name="Li P."/>
            <person name="Shi C."/>
            <person name="Zheng F."/>
            <person name="Jian J."/>
            <person name="Huang B."/>
            <person name="Shan D."/>
            <person name="Shi M."/>
            <person name="Fang C."/>
            <person name="Yue Y."/>
            <person name="Li F."/>
            <person name="Li D."/>
            <person name="Wei S."/>
            <person name="Han B."/>
            <person name="Jiang C."/>
            <person name="Yin Y."/>
            <person name="Xia T."/>
            <person name="Zhang Z."/>
            <person name="Bennetzen J.L."/>
            <person name="Zhao S."/>
            <person name="Wan X."/>
        </authorList>
    </citation>
    <scope>NUCLEOTIDE SEQUENCE [LARGE SCALE GENOMIC DNA]</scope>
    <source>
        <strain evidence="2">cv. Shuchazao</strain>
        <tissue evidence="1">Leaf</tissue>
    </source>
</reference>
<organism evidence="1 2">
    <name type="scientific">Camellia sinensis var. sinensis</name>
    <name type="common">China tea</name>
    <dbReference type="NCBI Taxonomy" id="542762"/>
    <lineage>
        <taxon>Eukaryota</taxon>
        <taxon>Viridiplantae</taxon>
        <taxon>Streptophyta</taxon>
        <taxon>Embryophyta</taxon>
        <taxon>Tracheophyta</taxon>
        <taxon>Spermatophyta</taxon>
        <taxon>Magnoliopsida</taxon>
        <taxon>eudicotyledons</taxon>
        <taxon>Gunneridae</taxon>
        <taxon>Pentapetalae</taxon>
        <taxon>asterids</taxon>
        <taxon>Ericales</taxon>
        <taxon>Theaceae</taxon>
        <taxon>Camellia</taxon>
    </lineage>
</organism>
<dbReference type="AlphaFoldDB" id="A0A4S4EZK2"/>
<name>A0A4S4EZK2_CAMSN</name>
<evidence type="ECO:0000313" key="1">
    <source>
        <dbReference type="EMBL" id="THG22074.1"/>
    </source>
</evidence>
<keyword evidence="2" id="KW-1185">Reference proteome</keyword>